<sequence>MNNPLLATFRQAYRDLDLFPLLSDDEVESFRVDYGQDALVRLEQAVDDAPKDGKIIFAGHRGCGKSTLLAQFGRLMSDPEREPRYFVVRFSISDMVEMSAVDHVNILYAIALQLLSKASESEVDIPSTTQEEILNWFITTHSTTETKDLKSQIGIGGDVLKVLTAKLQTESTFREEIKRTYERRISELVAKIEEIADLIQHHAIRPLLVIIDDLDKLDWKLVEEIYKNNILALFQPKMRMVFTIPIAVVRDIELRTILQSACGRPILQMGVAKFFTKADRHLQQQPDQRKVDIFLKVLERRFGEHWSEVMSPQTARQIVLLSGGVLREMVRIARECFSQCSLLLRLEPERTEMKIDAQVLDLAVQELRNEFSLSLGKRRSEILVKTYKEAKPEEVDDEDFALLLHGLYILEYRNNQVWYDVHPIVKKHLQLEQLLPTMDYGSAEDAHH</sequence>
<gene>
    <name evidence="1" type="ordered locus">AM1_2472</name>
</gene>
<dbReference type="HOGENOM" id="CLU_041246_2_0_3"/>
<reference evidence="1 2" key="1">
    <citation type="journal article" date="2008" name="Proc. Natl. Acad. Sci. U.S.A.">
        <title>Niche adaptation and genome expansion in the chlorophyll d-producing cyanobacterium Acaryochloris marina.</title>
        <authorList>
            <person name="Swingley W.D."/>
            <person name="Chen M."/>
            <person name="Cheung P.C."/>
            <person name="Conrad A.L."/>
            <person name="Dejesa L.C."/>
            <person name="Hao J."/>
            <person name="Honchak B.M."/>
            <person name="Karbach L.E."/>
            <person name="Kurdoglu A."/>
            <person name="Lahiri S."/>
            <person name="Mastrian S.D."/>
            <person name="Miyashita H."/>
            <person name="Page L."/>
            <person name="Ramakrishna P."/>
            <person name="Satoh S."/>
            <person name="Sattley W.M."/>
            <person name="Shimada Y."/>
            <person name="Taylor H.L."/>
            <person name="Tomo T."/>
            <person name="Tsuchiya T."/>
            <person name="Wang Z.T."/>
            <person name="Raymond J."/>
            <person name="Mimuro M."/>
            <person name="Blankenship R.E."/>
            <person name="Touchman J.W."/>
        </authorList>
    </citation>
    <scope>NUCLEOTIDE SEQUENCE [LARGE SCALE GENOMIC DNA]</scope>
    <source>
        <strain evidence="2">MBIC 11017</strain>
    </source>
</reference>
<protein>
    <submittedName>
        <fullName evidence="1">Uncharacterized protein</fullName>
    </submittedName>
</protein>
<dbReference type="STRING" id="329726.AM1_2472"/>
<dbReference type="SUPFAM" id="SSF52540">
    <property type="entry name" value="P-loop containing nucleoside triphosphate hydrolases"/>
    <property type="match status" value="1"/>
</dbReference>
<accession>B0C489</accession>
<dbReference type="RefSeq" id="WP_012162943.1">
    <property type="nucleotide sequence ID" value="NC_009925.1"/>
</dbReference>
<dbReference type="Proteomes" id="UP000000268">
    <property type="component" value="Chromosome"/>
</dbReference>
<evidence type="ECO:0000313" key="2">
    <source>
        <dbReference type="Proteomes" id="UP000000268"/>
    </source>
</evidence>
<proteinExistence type="predicted"/>
<dbReference type="Gene3D" id="3.40.50.300">
    <property type="entry name" value="P-loop containing nucleotide triphosphate hydrolases"/>
    <property type="match status" value="1"/>
</dbReference>
<dbReference type="EMBL" id="CP000828">
    <property type="protein sequence ID" value="ABW27480.1"/>
    <property type="molecule type" value="Genomic_DNA"/>
</dbReference>
<keyword evidence="2" id="KW-1185">Reference proteome</keyword>
<dbReference type="AlphaFoldDB" id="B0C489"/>
<organism evidence="1 2">
    <name type="scientific">Acaryochloris marina (strain MBIC 11017)</name>
    <dbReference type="NCBI Taxonomy" id="329726"/>
    <lineage>
        <taxon>Bacteria</taxon>
        <taxon>Bacillati</taxon>
        <taxon>Cyanobacteriota</taxon>
        <taxon>Cyanophyceae</taxon>
        <taxon>Acaryochloridales</taxon>
        <taxon>Acaryochloridaceae</taxon>
        <taxon>Acaryochloris</taxon>
    </lineage>
</organism>
<name>B0C489_ACAM1</name>
<dbReference type="eggNOG" id="COG4928">
    <property type="taxonomic scope" value="Bacteria"/>
</dbReference>
<evidence type="ECO:0000313" key="1">
    <source>
        <dbReference type="EMBL" id="ABW27480.1"/>
    </source>
</evidence>
<dbReference type="InterPro" id="IPR027417">
    <property type="entry name" value="P-loop_NTPase"/>
</dbReference>
<dbReference type="OrthoDB" id="477505at2"/>
<dbReference type="KEGG" id="amr:AM1_2472"/>